<dbReference type="Proteomes" id="UP001317613">
    <property type="component" value="Chromosome"/>
</dbReference>
<proteinExistence type="predicted"/>
<evidence type="ECO:0000313" key="1">
    <source>
        <dbReference type="EMBL" id="BDQ63386.1"/>
    </source>
</evidence>
<gene>
    <name evidence="1" type="ORF">EfsSVR2332_34640</name>
</gene>
<reference evidence="1" key="1">
    <citation type="submission" date="2022-08" db="EMBL/GenBank/DDBJ databases">
        <title>Molecular epidemiological analysis of five strains of VanD-type vancomycin-resistant Enterococcus faecalis.</title>
        <authorList>
            <person name="Mimura K."/>
            <person name="Hashimoto Y."/>
            <person name="Tomita H."/>
        </authorList>
    </citation>
    <scope>NUCLEOTIDE SEQUENCE</scope>
    <source>
        <strain evidence="1">SVR2332</strain>
    </source>
</reference>
<accession>A0AC59HUK2</accession>
<name>A0AC59HUK2_ENTFL</name>
<protein>
    <submittedName>
        <fullName evidence="1">Uncharacterized protein</fullName>
    </submittedName>
</protein>
<dbReference type="EMBL" id="AP026729">
    <property type="protein sequence ID" value="BDQ63386.1"/>
    <property type="molecule type" value="Genomic_DNA"/>
</dbReference>
<evidence type="ECO:0000313" key="2">
    <source>
        <dbReference type="Proteomes" id="UP001317613"/>
    </source>
</evidence>
<sequence>MITENGKSLPVENIPILCTGFKNGTKSITASLFKYKENGEVLLNDFDESTIAKNIFLTGPNVRKGNTIFCYIYKFRQRFAVIANEIARRKHITIDEKKLSYYKNQSFYLDGCSGCEVRCSC</sequence>
<organism evidence="1 2">
    <name type="scientific">Enterococcus faecalis</name>
    <name type="common">Streptococcus faecalis</name>
    <dbReference type="NCBI Taxonomy" id="1351"/>
    <lineage>
        <taxon>Bacteria</taxon>
        <taxon>Bacillati</taxon>
        <taxon>Bacillota</taxon>
        <taxon>Bacilli</taxon>
        <taxon>Lactobacillales</taxon>
        <taxon>Enterococcaceae</taxon>
        <taxon>Enterococcus</taxon>
    </lineage>
</organism>